<comment type="caution">
    <text evidence="1">The sequence shown here is derived from an EMBL/GenBank/DDBJ whole genome shotgun (WGS) entry which is preliminary data.</text>
</comment>
<evidence type="ECO:0008006" key="3">
    <source>
        <dbReference type="Google" id="ProtNLM"/>
    </source>
</evidence>
<gene>
    <name evidence="1" type="ORF">R1sor_023853</name>
</gene>
<evidence type="ECO:0000313" key="2">
    <source>
        <dbReference type="Proteomes" id="UP001633002"/>
    </source>
</evidence>
<sequence>MVPFILAVKKGASDGNFKAFDIRGVASLDVSALADDMAVFLSIDETSFREFFHLLDRFQLASGAKVNLRKSKIMLLGRYRKPPDWINELPLQLLGRTQPTRKSHIKTIRCLFRSFLWGFSSGGKTKTPLISWDLISAPLLAGGLGLWDLPTFNQAFLCKFVGALLTSPLDAPWPDLFWGLSRDLVCRSREEFLLFADLQTQSSGPLFRRMCDAWSWLRNDMVWSPPLLSIPLSMSVDSAIWLLFRGGALSLP</sequence>
<reference evidence="1 2" key="1">
    <citation type="submission" date="2024-09" db="EMBL/GenBank/DDBJ databases">
        <title>Chromosome-scale assembly of Riccia sorocarpa.</title>
        <authorList>
            <person name="Paukszto L."/>
        </authorList>
    </citation>
    <scope>NUCLEOTIDE SEQUENCE [LARGE SCALE GENOMIC DNA]</scope>
    <source>
        <strain evidence="1">LP-2024</strain>
        <tissue evidence="1">Aerial parts of the thallus</tissue>
    </source>
</reference>
<organism evidence="1 2">
    <name type="scientific">Riccia sorocarpa</name>
    <dbReference type="NCBI Taxonomy" id="122646"/>
    <lineage>
        <taxon>Eukaryota</taxon>
        <taxon>Viridiplantae</taxon>
        <taxon>Streptophyta</taxon>
        <taxon>Embryophyta</taxon>
        <taxon>Marchantiophyta</taxon>
        <taxon>Marchantiopsida</taxon>
        <taxon>Marchantiidae</taxon>
        <taxon>Marchantiales</taxon>
        <taxon>Ricciaceae</taxon>
        <taxon>Riccia</taxon>
    </lineage>
</organism>
<protein>
    <recommendedName>
        <fullName evidence="3">Reverse transcriptase domain-containing protein</fullName>
    </recommendedName>
</protein>
<name>A0ABD3GNV9_9MARC</name>
<evidence type="ECO:0000313" key="1">
    <source>
        <dbReference type="EMBL" id="KAL3680897.1"/>
    </source>
</evidence>
<keyword evidence="2" id="KW-1185">Reference proteome</keyword>
<accession>A0ABD3GNV9</accession>
<dbReference type="AlphaFoldDB" id="A0ABD3GNV9"/>
<proteinExistence type="predicted"/>
<dbReference type="Proteomes" id="UP001633002">
    <property type="component" value="Unassembled WGS sequence"/>
</dbReference>
<dbReference type="EMBL" id="JBJQOH010000007">
    <property type="protein sequence ID" value="KAL3680897.1"/>
    <property type="molecule type" value="Genomic_DNA"/>
</dbReference>